<evidence type="ECO:0000313" key="3">
    <source>
        <dbReference type="Proteomes" id="UP000690515"/>
    </source>
</evidence>
<gene>
    <name evidence="2" type="ORF">KCG35_05505</name>
</gene>
<evidence type="ECO:0000259" key="1">
    <source>
        <dbReference type="SMART" id="SM00849"/>
    </source>
</evidence>
<organism evidence="2 3">
    <name type="scientific">Zooshikella harenae</name>
    <dbReference type="NCBI Taxonomy" id="2827238"/>
    <lineage>
        <taxon>Bacteria</taxon>
        <taxon>Pseudomonadati</taxon>
        <taxon>Pseudomonadota</taxon>
        <taxon>Gammaproteobacteria</taxon>
        <taxon>Oceanospirillales</taxon>
        <taxon>Zooshikellaceae</taxon>
        <taxon>Zooshikella</taxon>
    </lineage>
</organism>
<proteinExistence type="predicted"/>
<evidence type="ECO:0000313" key="2">
    <source>
        <dbReference type="EMBL" id="MBU2710507.1"/>
    </source>
</evidence>
<dbReference type="Pfam" id="PF00753">
    <property type="entry name" value="Lactamase_B"/>
    <property type="match status" value="1"/>
</dbReference>
<accession>A0ABS5Z8Y6</accession>
<dbReference type="PANTHER" id="PTHR42951">
    <property type="entry name" value="METALLO-BETA-LACTAMASE DOMAIN-CONTAINING"/>
    <property type="match status" value="1"/>
</dbReference>
<name>A0ABS5Z8Y6_9GAMM</name>
<reference evidence="2 3" key="1">
    <citation type="submission" date="2021-04" db="EMBL/GenBank/DDBJ databases">
        <authorList>
            <person name="Pira H."/>
            <person name="Risdian C."/>
            <person name="Wink J."/>
        </authorList>
    </citation>
    <scope>NUCLEOTIDE SEQUENCE [LARGE SCALE GENOMIC DNA]</scope>
    <source>
        <strain evidence="2 3">WH53</strain>
    </source>
</reference>
<dbReference type="EMBL" id="JAGSOY010000007">
    <property type="protein sequence ID" value="MBU2710507.1"/>
    <property type="molecule type" value="Genomic_DNA"/>
</dbReference>
<feature type="domain" description="Metallo-beta-lactamase" evidence="1">
    <location>
        <begin position="1"/>
        <end position="167"/>
    </location>
</feature>
<dbReference type="InterPro" id="IPR036866">
    <property type="entry name" value="RibonucZ/Hydroxyglut_hydro"/>
</dbReference>
<dbReference type="SUPFAM" id="SSF56281">
    <property type="entry name" value="Metallo-hydrolase/oxidoreductase"/>
    <property type="match status" value="1"/>
</dbReference>
<dbReference type="InterPro" id="IPR050855">
    <property type="entry name" value="NDM-1-like"/>
</dbReference>
<dbReference type="Gene3D" id="3.60.15.10">
    <property type="entry name" value="Ribonuclease Z/Hydroxyacylglutathione hydrolase-like"/>
    <property type="match status" value="1"/>
</dbReference>
<comment type="caution">
    <text evidence="2">The sequence shown here is derived from an EMBL/GenBank/DDBJ whole genome shotgun (WGS) entry which is preliminary data.</text>
</comment>
<keyword evidence="3" id="KW-1185">Reference proteome</keyword>
<dbReference type="InterPro" id="IPR001279">
    <property type="entry name" value="Metallo-B-lactamas"/>
</dbReference>
<dbReference type="PANTHER" id="PTHR42951:SF22">
    <property type="entry name" value="METALLO BETA-LACTAMASE SUPERFAMILY LIPOPROTEIN"/>
    <property type="match status" value="1"/>
</dbReference>
<dbReference type="SMART" id="SM00849">
    <property type="entry name" value="Lactamase_B"/>
    <property type="match status" value="1"/>
</dbReference>
<dbReference type="Proteomes" id="UP000690515">
    <property type="component" value="Unassembled WGS sequence"/>
</dbReference>
<sequence>MTSITDKPISAIVYSHYHLDHIGGTDTLIELNNKKYPSKAKRGLRIIASKQVNDNIKQYADFSNNGSINPKVPVPTETFSKRMKTINFGNQKLVLNTLKGAGHTKDNTLILLPKERVLHFVDMINPDQLPFYNFAGAEHFPRGYIRDLNYLISDKFCAKWDFINGGHGNIGTKTDIYKLLDYIHDLTLATKEVLNSTNYPTIKADGNHFIWFKRWQNTITKSVKERLRNKYSHMYGFDAGVVESHAAMVLNELIDH</sequence>
<protein>
    <submittedName>
        <fullName evidence="2">MBL fold metallo-hydrolase</fullName>
    </submittedName>
</protein>